<keyword evidence="2" id="KW-0732">Signal</keyword>
<sequence>MKLPILITLLSATLSHAAPPTTNTTSICGPDEAIIFLNNNTTKTIKKADLKTQIPNLTFLPSTNSTPPRLITSTSNHSNNTNKTKRGSSTTLIIPLDPQSFLGWDIAMSTVTHANQAPVTLAIQSGQSIANSITTGASADFTLVEDFLSLTTSISYQETTTSTITGTVTMTIPENKWGAIVSNPLTHRSRGYVFTGEPGNGGSFEYYQADSFEDASYTYGEGKLEWVKGVVTTCLGDGYPLKRCEGEGVLE</sequence>
<dbReference type="OMA" id="YPLKRCV"/>
<evidence type="ECO:0000256" key="1">
    <source>
        <dbReference type="SAM" id="MobiDB-lite"/>
    </source>
</evidence>
<proteinExistence type="predicted"/>
<feature type="region of interest" description="Disordered" evidence="1">
    <location>
        <begin position="60"/>
        <end position="89"/>
    </location>
</feature>
<keyword evidence="4" id="KW-1185">Reference proteome</keyword>
<dbReference type="RefSeq" id="XP_067481697.1">
    <property type="nucleotide sequence ID" value="XM_067624169.1"/>
</dbReference>
<accession>A0A1L9USD7</accession>
<evidence type="ECO:0000313" key="3">
    <source>
        <dbReference type="EMBL" id="OJJ74449.1"/>
    </source>
</evidence>
<dbReference type="AlphaFoldDB" id="A0A1L9USD7"/>
<dbReference type="OrthoDB" id="4831122at2759"/>
<name>A0A1L9USD7_ASPBC</name>
<organism evidence="3 4">
    <name type="scientific">Aspergillus brasiliensis (strain CBS 101740 / IMI 381727 / IBT 21946)</name>
    <dbReference type="NCBI Taxonomy" id="767769"/>
    <lineage>
        <taxon>Eukaryota</taxon>
        <taxon>Fungi</taxon>
        <taxon>Dikarya</taxon>
        <taxon>Ascomycota</taxon>
        <taxon>Pezizomycotina</taxon>
        <taxon>Eurotiomycetes</taxon>
        <taxon>Eurotiomycetidae</taxon>
        <taxon>Eurotiales</taxon>
        <taxon>Aspergillaceae</taxon>
        <taxon>Aspergillus</taxon>
        <taxon>Aspergillus subgen. Circumdati</taxon>
    </lineage>
</organism>
<evidence type="ECO:0000256" key="2">
    <source>
        <dbReference type="SAM" id="SignalP"/>
    </source>
</evidence>
<feature type="compositionally biased region" description="Low complexity" evidence="1">
    <location>
        <begin position="72"/>
        <end position="82"/>
    </location>
</feature>
<gene>
    <name evidence="3" type="ORF">ASPBRDRAFT_39569</name>
</gene>
<dbReference type="VEuPathDB" id="FungiDB:ASPBRDRAFT_39569"/>
<dbReference type="GeneID" id="93576657"/>
<dbReference type="EMBL" id="KV878681">
    <property type="protein sequence ID" value="OJJ74449.1"/>
    <property type="molecule type" value="Genomic_DNA"/>
</dbReference>
<evidence type="ECO:0000313" key="4">
    <source>
        <dbReference type="Proteomes" id="UP000184499"/>
    </source>
</evidence>
<dbReference type="Proteomes" id="UP000184499">
    <property type="component" value="Unassembled WGS sequence"/>
</dbReference>
<protein>
    <submittedName>
        <fullName evidence="3">Uncharacterized protein</fullName>
    </submittedName>
</protein>
<feature type="chain" id="PRO_5012318463" evidence="2">
    <location>
        <begin position="18"/>
        <end position="251"/>
    </location>
</feature>
<reference evidence="4" key="1">
    <citation type="journal article" date="2017" name="Genome Biol.">
        <title>Comparative genomics reveals high biological diversity and specific adaptations in the industrially and medically important fungal genus Aspergillus.</title>
        <authorList>
            <person name="de Vries R.P."/>
            <person name="Riley R."/>
            <person name="Wiebenga A."/>
            <person name="Aguilar-Osorio G."/>
            <person name="Amillis S."/>
            <person name="Uchima C.A."/>
            <person name="Anderluh G."/>
            <person name="Asadollahi M."/>
            <person name="Askin M."/>
            <person name="Barry K."/>
            <person name="Battaglia E."/>
            <person name="Bayram O."/>
            <person name="Benocci T."/>
            <person name="Braus-Stromeyer S.A."/>
            <person name="Caldana C."/>
            <person name="Canovas D."/>
            <person name="Cerqueira G.C."/>
            <person name="Chen F."/>
            <person name="Chen W."/>
            <person name="Choi C."/>
            <person name="Clum A."/>
            <person name="Dos Santos R.A."/>
            <person name="Damasio A.R."/>
            <person name="Diallinas G."/>
            <person name="Emri T."/>
            <person name="Fekete E."/>
            <person name="Flipphi M."/>
            <person name="Freyberg S."/>
            <person name="Gallo A."/>
            <person name="Gournas C."/>
            <person name="Habgood R."/>
            <person name="Hainaut M."/>
            <person name="Harispe M.L."/>
            <person name="Henrissat B."/>
            <person name="Hilden K.S."/>
            <person name="Hope R."/>
            <person name="Hossain A."/>
            <person name="Karabika E."/>
            <person name="Karaffa L."/>
            <person name="Karanyi Z."/>
            <person name="Krasevec N."/>
            <person name="Kuo A."/>
            <person name="Kusch H."/>
            <person name="LaButti K."/>
            <person name="Lagendijk E.L."/>
            <person name="Lapidus A."/>
            <person name="Levasseur A."/>
            <person name="Lindquist E."/>
            <person name="Lipzen A."/>
            <person name="Logrieco A.F."/>
            <person name="MacCabe A."/>
            <person name="Maekelae M.R."/>
            <person name="Malavazi I."/>
            <person name="Melin P."/>
            <person name="Meyer V."/>
            <person name="Mielnichuk N."/>
            <person name="Miskei M."/>
            <person name="Molnar A.P."/>
            <person name="Mule G."/>
            <person name="Ngan C.Y."/>
            <person name="Orejas M."/>
            <person name="Orosz E."/>
            <person name="Ouedraogo J.P."/>
            <person name="Overkamp K.M."/>
            <person name="Park H.-S."/>
            <person name="Perrone G."/>
            <person name="Piumi F."/>
            <person name="Punt P.J."/>
            <person name="Ram A.F."/>
            <person name="Ramon A."/>
            <person name="Rauscher S."/>
            <person name="Record E."/>
            <person name="Riano-Pachon D.M."/>
            <person name="Robert V."/>
            <person name="Roehrig J."/>
            <person name="Ruller R."/>
            <person name="Salamov A."/>
            <person name="Salih N.S."/>
            <person name="Samson R.A."/>
            <person name="Sandor E."/>
            <person name="Sanguinetti M."/>
            <person name="Schuetze T."/>
            <person name="Sepcic K."/>
            <person name="Shelest E."/>
            <person name="Sherlock G."/>
            <person name="Sophianopoulou V."/>
            <person name="Squina F.M."/>
            <person name="Sun H."/>
            <person name="Susca A."/>
            <person name="Todd R.B."/>
            <person name="Tsang A."/>
            <person name="Unkles S.E."/>
            <person name="van de Wiele N."/>
            <person name="van Rossen-Uffink D."/>
            <person name="Oliveira J.V."/>
            <person name="Vesth T.C."/>
            <person name="Visser J."/>
            <person name="Yu J.-H."/>
            <person name="Zhou M."/>
            <person name="Andersen M.R."/>
            <person name="Archer D.B."/>
            <person name="Baker S.E."/>
            <person name="Benoit I."/>
            <person name="Brakhage A.A."/>
            <person name="Braus G.H."/>
            <person name="Fischer R."/>
            <person name="Frisvad J.C."/>
            <person name="Goldman G.H."/>
            <person name="Houbraken J."/>
            <person name="Oakley B."/>
            <person name="Pocsi I."/>
            <person name="Scazzocchio C."/>
            <person name="Seiboth B."/>
            <person name="vanKuyk P.A."/>
            <person name="Wortman J."/>
            <person name="Dyer P.S."/>
            <person name="Grigoriev I.V."/>
        </authorList>
    </citation>
    <scope>NUCLEOTIDE SEQUENCE [LARGE SCALE GENOMIC DNA]</scope>
    <source>
        <strain evidence="4">CBS 101740 / IMI 381727 / IBT 21946</strain>
    </source>
</reference>
<feature type="signal peptide" evidence="2">
    <location>
        <begin position="1"/>
        <end position="17"/>
    </location>
</feature>